<accession>A0AA36IBI0</accession>
<evidence type="ECO:0000256" key="1">
    <source>
        <dbReference type="SAM" id="Coils"/>
    </source>
</evidence>
<name>A0AA36IBI0_9DINO</name>
<keyword evidence="4" id="KW-1185">Reference proteome</keyword>
<keyword evidence="1" id="KW-0175">Coiled coil</keyword>
<evidence type="ECO:0000313" key="4">
    <source>
        <dbReference type="Proteomes" id="UP001178507"/>
    </source>
</evidence>
<feature type="coiled-coil region" evidence="1">
    <location>
        <begin position="84"/>
        <end position="249"/>
    </location>
</feature>
<organism evidence="3 4">
    <name type="scientific">Effrenium voratum</name>
    <dbReference type="NCBI Taxonomy" id="2562239"/>
    <lineage>
        <taxon>Eukaryota</taxon>
        <taxon>Sar</taxon>
        <taxon>Alveolata</taxon>
        <taxon>Dinophyceae</taxon>
        <taxon>Suessiales</taxon>
        <taxon>Symbiodiniaceae</taxon>
        <taxon>Effrenium</taxon>
    </lineage>
</organism>
<comment type="caution">
    <text evidence="3">The sequence shown here is derived from an EMBL/GenBank/DDBJ whole genome shotgun (WGS) entry which is preliminary data.</text>
</comment>
<dbReference type="Proteomes" id="UP001178507">
    <property type="component" value="Unassembled WGS sequence"/>
</dbReference>
<dbReference type="EMBL" id="CAUJNA010001113">
    <property type="protein sequence ID" value="CAJ1384444.1"/>
    <property type="molecule type" value="Genomic_DNA"/>
</dbReference>
<dbReference type="AlphaFoldDB" id="A0AA36IBI0"/>
<evidence type="ECO:0000256" key="2">
    <source>
        <dbReference type="SAM" id="MobiDB-lite"/>
    </source>
</evidence>
<evidence type="ECO:0000313" key="3">
    <source>
        <dbReference type="EMBL" id="CAJ1384444.1"/>
    </source>
</evidence>
<proteinExistence type="predicted"/>
<feature type="compositionally biased region" description="Low complexity" evidence="2">
    <location>
        <begin position="482"/>
        <end position="506"/>
    </location>
</feature>
<sequence>MAMPGQGSATAEALLMAEVGPEAVQVLKPYYSALVGVADLARTTGGQQLRSLLRHLGVLTCKVATLEDGIAQWRAVAEKSQGQLAQASAALAAARQSAEAERSRAAALQAQLLALQQEREASSVVARSNAQWLQVEAQKAHAELQRNRGEVHALNEEIRRLRVELQVTSTKQRQQESQLEAERLRAAGADLSAENAGKAKARLEAALRRVDDDQRESVDSLTTHVQDERRKLERRLEAQHQELIAARKVVADREAVLAEVRCILPSTLHCVDFLRDTDSPALKLARGPVLLSMNTSVRVPVLALRWGPGISLNSTPSWQALRGGLFALLHQLQTGATLPEQVELTVCEANGRWFCCEQSEAPRFAALLLFQALKRDMPVAATCRVGSPHKVMSLQEEMTQHNGLSVLSSGAIWRTPPQDEEDFLRALLVDSPLRDVVNDFLYHQRRSRVEDAFEEELKRDLAGPFSRREREQAVWPSGGGRASEASEVAAVQVPSPDRRMSASTLTSAAQAASAAAAAAAARERAGVERGPPI</sequence>
<gene>
    <name evidence="3" type="ORF">EVOR1521_LOCUS11318</name>
</gene>
<protein>
    <submittedName>
        <fullName evidence="3">Uncharacterized protein</fullName>
    </submittedName>
</protein>
<feature type="region of interest" description="Disordered" evidence="2">
    <location>
        <begin position="467"/>
        <end position="506"/>
    </location>
</feature>
<reference evidence="3" key="1">
    <citation type="submission" date="2023-08" db="EMBL/GenBank/DDBJ databases">
        <authorList>
            <person name="Chen Y."/>
            <person name="Shah S."/>
            <person name="Dougan E. K."/>
            <person name="Thang M."/>
            <person name="Chan C."/>
        </authorList>
    </citation>
    <scope>NUCLEOTIDE SEQUENCE</scope>
</reference>